<evidence type="ECO:0000256" key="1">
    <source>
        <dbReference type="SAM" id="MobiDB-lite"/>
    </source>
</evidence>
<protein>
    <recommendedName>
        <fullName evidence="4">Replication protein</fullName>
    </recommendedName>
</protein>
<dbReference type="Proteomes" id="UP000321306">
    <property type="component" value="Unassembled WGS sequence"/>
</dbReference>
<accession>A0A511MYU4</accession>
<keyword evidence="3" id="KW-1185">Reference proteome</keyword>
<feature type="region of interest" description="Disordered" evidence="1">
    <location>
        <begin position="186"/>
        <end position="222"/>
    </location>
</feature>
<dbReference type="AlphaFoldDB" id="A0A511MYU4"/>
<evidence type="ECO:0000313" key="3">
    <source>
        <dbReference type="Proteomes" id="UP000321306"/>
    </source>
</evidence>
<dbReference type="EMBL" id="BJXB01000003">
    <property type="protein sequence ID" value="GEM45326.1"/>
    <property type="molecule type" value="Genomic_DNA"/>
</dbReference>
<sequence>MSRGKFDPSVYLTNIYDQETAAEIARQAQQYLLPEAGPVPTVAKPTPEKLRDFTQAMPKGMAPDPRVARRRTDDVLPIMTEPKPLEEVLKDEVDQLLDQCPIYQSMMKSLPPAADVVYRALQRLARTYGRTIGMRLDLMKSVTFHLPAELLMEYTGYSSSYLYEIRHHLIRHGLVAWKGKTTWIPAPEKPSEASEGEEGTNPPVTSEDAPKTTTVKRRGKRHDPSLVVRRTGTLFCVKLDPSSDFTPRFTPDELRQEWRDLEADMADKKTVWNFLQSRTGDTSEAEEMLDAQILISNWSLSPSFVGFKQKETVSNVSPVHLDTIFDLLTLRDCPRNERGARVEILSNGISQRYNDVSNVNCYRFILWQLLRMKDQGRDRFEYLLNQLAWLDESMREGEIRKKPGAALVWRLKQLDLWDELVLQPRDCVTRVKA</sequence>
<organism evidence="2 3">
    <name type="scientific">Deinococcus cellulosilyticus (strain DSM 18568 / NBRC 106333 / KACC 11606 / 5516J-15)</name>
    <dbReference type="NCBI Taxonomy" id="1223518"/>
    <lineage>
        <taxon>Bacteria</taxon>
        <taxon>Thermotogati</taxon>
        <taxon>Deinococcota</taxon>
        <taxon>Deinococci</taxon>
        <taxon>Deinococcales</taxon>
        <taxon>Deinococcaceae</taxon>
        <taxon>Deinococcus</taxon>
    </lineage>
</organism>
<dbReference type="OrthoDB" id="71675at2"/>
<proteinExistence type="predicted"/>
<gene>
    <name evidence="2" type="ORF">DC3_09610</name>
</gene>
<evidence type="ECO:0000313" key="2">
    <source>
        <dbReference type="EMBL" id="GEM45326.1"/>
    </source>
</evidence>
<comment type="caution">
    <text evidence="2">The sequence shown here is derived from an EMBL/GenBank/DDBJ whole genome shotgun (WGS) entry which is preliminary data.</text>
</comment>
<reference evidence="2 3" key="1">
    <citation type="submission" date="2019-07" db="EMBL/GenBank/DDBJ databases">
        <title>Whole genome shotgun sequence of Deinococcus cellulosilyticus NBRC 106333.</title>
        <authorList>
            <person name="Hosoyama A."/>
            <person name="Uohara A."/>
            <person name="Ohji S."/>
            <person name="Ichikawa N."/>
        </authorList>
    </citation>
    <scope>NUCLEOTIDE SEQUENCE [LARGE SCALE GENOMIC DNA]</scope>
    <source>
        <strain evidence="2 3">NBRC 106333</strain>
    </source>
</reference>
<name>A0A511MYU4_DEIC1</name>
<evidence type="ECO:0008006" key="4">
    <source>
        <dbReference type="Google" id="ProtNLM"/>
    </source>
</evidence>
<dbReference type="RefSeq" id="WP_146882790.1">
    <property type="nucleotide sequence ID" value="NZ_BJXB01000003.1"/>
</dbReference>